<evidence type="ECO:0000259" key="1">
    <source>
        <dbReference type="SMART" id="SM00065"/>
    </source>
</evidence>
<dbReference type="InterPro" id="IPR029016">
    <property type="entry name" value="GAF-like_dom_sf"/>
</dbReference>
<dbReference type="EMBL" id="DSLG01000004">
    <property type="protein sequence ID" value="HEA87287.1"/>
    <property type="molecule type" value="Genomic_DNA"/>
</dbReference>
<accession>A0A7C3IZI1</accession>
<reference evidence="4" key="1">
    <citation type="journal article" date="2020" name="mSystems">
        <title>Genome- and Community-Level Interaction Insights into Carbon Utilization and Element Cycling Functions of Hydrothermarchaeota in Hydrothermal Sediment.</title>
        <authorList>
            <person name="Zhou Z."/>
            <person name="Liu Y."/>
            <person name="Xu W."/>
            <person name="Pan J."/>
            <person name="Luo Z.H."/>
            <person name="Li M."/>
        </authorList>
    </citation>
    <scope>NUCLEOTIDE SEQUENCE [LARGE SCALE GENOMIC DNA]</scope>
    <source>
        <strain evidence="3">SpSt-236</strain>
        <strain evidence="2">SpSt-265</strain>
        <strain evidence="4">SpSt-465</strain>
    </source>
</reference>
<dbReference type="InterPro" id="IPR003018">
    <property type="entry name" value="GAF"/>
</dbReference>
<name>A0A7C3IZI1_UNCW3</name>
<organism evidence="4">
    <name type="scientific">candidate division WOR-3 bacterium</name>
    <dbReference type="NCBI Taxonomy" id="2052148"/>
    <lineage>
        <taxon>Bacteria</taxon>
        <taxon>Bacteria division WOR-3</taxon>
    </lineage>
</organism>
<comment type="caution">
    <text evidence="4">The sequence shown here is derived from an EMBL/GenBank/DDBJ whole genome shotgun (WGS) entry which is preliminary data.</text>
</comment>
<evidence type="ECO:0000313" key="2">
    <source>
        <dbReference type="EMBL" id="HEA87287.1"/>
    </source>
</evidence>
<protein>
    <submittedName>
        <fullName evidence="4">GAF domain-containing protein</fullName>
    </submittedName>
</protein>
<dbReference type="AlphaFoldDB" id="A0A7C3IZI1"/>
<dbReference type="Gene3D" id="3.30.450.40">
    <property type="match status" value="1"/>
</dbReference>
<proteinExistence type="predicted"/>
<dbReference type="Pfam" id="PF01590">
    <property type="entry name" value="GAF"/>
    <property type="match status" value="1"/>
</dbReference>
<evidence type="ECO:0000313" key="4">
    <source>
        <dbReference type="EMBL" id="HFJ54043.1"/>
    </source>
</evidence>
<dbReference type="EMBL" id="DSTU01000007">
    <property type="protein sequence ID" value="HFJ54043.1"/>
    <property type="molecule type" value="Genomic_DNA"/>
</dbReference>
<dbReference type="EMBL" id="DSKA01000017">
    <property type="protein sequence ID" value="HEE17960.1"/>
    <property type="molecule type" value="Genomic_DNA"/>
</dbReference>
<dbReference type="SUPFAM" id="SSF55781">
    <property type="entry name" value="GAF domain-like"/>
    <property type="match status" value="1"/>
</dbReference>
<sequence length="149" mass="16665">MKYQAQLEEIKTLLRSSQRSEDAQARVVMALKKHFPQFSWVGIFQLVGKELVLGPFQGKFPSGYEKIPVGRGICGTVAVTMRTEVVPDVSADARYLTCFAETRSELVVPIIREEKLWGEITIDAGVANAFTRDEIELVEKVAKLLAEHV</sequence>
<dbReference type="SMART" id="SM00065">
    <property type="entry name" value="GAF"/>
    <property type="match status" value="1"/>
</dbReference>
<evidence type="ECO:0000313" key="3">
    <source>
        <dbReference type="EMBL" id="HEE17960.1"/>
    </source>
</evidence>
<gene>
    <name evidence="3" type="ORF">ENP62_00195</name>
    <name evidence="2" type="ORF">ENP94_04660</name>
    <name evidence="4" type="ORF">ENS16_05085</name>
</gene>
<feature type="domain" description="GAF" evidence="1">
    <location>
        <begin position="19"/>
        <end position="148"/>
    </location>
</feature>